<name>A0ACB6R136_9PLEO</name>
<evidence type="ECO:0000313" key="2">
    <source>
        <dbReference type="Proteomes" id="UP000799755"/>
    </source>
</evidence>
<sequence>MRRVTHLQSCVQRVMQEGEKYIGRLSILLRTQSPSTINFNVHTKTIQYICRQTPPNAPHRTAPYFTAPHRIASHQNAPT</sequence>
<proteinExistence type="predicted"/>
<accession>A0ACB6R136</accession>
<dbReference type="EMBL" id="MU003501">
    <property type="protein sequence ID" value="KAF2473004.1"/>
    <property type="molecule type" value="Genomic_DNA"/>
</dbReference>
<protein>
    <submittedName>
        <fullName evidence="1">Uncharacterized protein</fullName>
    </submittedName>
</protein>
<dbReference type="Proteomes" id="UP000799755">
    <property type="component" value="Unassembled WGS sequence"/>
</dbReference>
<evidence type="ECO:0000313" key="1">
    <source>
        <dbReference type="EMBL" id="KAF2473004.1"/>
    </source>
</evidence>
<reference evidence="1" key="1">
    <citation type="journal article" date="2020" name="Stud. Mycol.">
        <title>101 Dothideomycetes genomes: a test case for predicting lifestyles and emergence of pathogens.</title>
        <authorList>
            <person name="Haridas S."/>
            <person name="Albert R."/>
            <person name="Binder M."/>
            <person name="Bloem J."/>
            <person name="Labutti K."/>
            <person name="Salamov A."/>
            <person name="Andreopoulos B."/>
            <person name="Baker S."/>
            <person name="Barry K."/>
            <person name="Bills G."/>
            <person name="Bluhm B."/>
            <person name="Cannon C."/>
            <person name="Castanera R."/>
            <person name="Culley D."/>
            <person name="Daum C."/>
            <person name="Ezra D."/>
            <person name="Gonzalez J."/>
            <person name="Henrissat B."/>
            <person name="Kuo A."/>
            <person name="Liang C."/>
            <person name="Lipzen A."/>
            <person name="Lutzoni F."/>
            <person name="Magnuson J."/>
            <person name="Mondo S."/>
            <person name="Nolan M."/>
            <person name="Ohm R."/>
            <person name="Pangilinan J."/>
            <person name="Park H.-J."/>
            <person name="Ramirez L."/>
            <person name="Alfaro M."/>
            <person name="Sun H."/>
            <person name="Tritt A."/>
            <person name="Yoshinaga Y."/>
            <person name="Zwiers L.-H."/>
            <person name="Turgeon B."/>
            <person name="Goodwin S."/>
            <person name="Spatafora J."/>
            <person name="Crous P."/>
            <person name="Grigoriev I."/>
        </authorList>
    </citation>
    <scope>NUCLEOTIDE SEQUENCE</scope>
    <source>
        <strain evidence="1">ATCC 200398</strain>
    </source>
</reference>
<keyword evidence="2" id="KW-1185">Reference proteome</keyword>
<organism evidence="1 2">
    <name type="scientific">Lindgomyces ingoldianus</name>
    <dbReference type="NCBI Taxonomy" id="673940"/>
    <lineage>
        <taxon>Eukaryota</taxon>
        <taxon>Fungi</taxon>
        <taxon>Dikarya</taxon>
        <taxon>Ascomycota</taxon>
        <taxon>Pezizomycotina</taxon>
        <taxon>Dothideomycetes</taxon>
        <taxon>Pleosporomycetidae</taxon>
        <taxon>Pleosporales</taxon>
        <taxon>Lindgomycetaceae</taxon>
        <taxon>Lindgomyces</taxon>
    </lineage>
</organism>
<comment type="caution">
    <text evidence="1">The sequence shown here is derived from an EMBL/GenBank/DDBJ whole genome shotgun (WGS) entry which is preliminary data.</text>
</comment>
<gene>
    <name evidence="1" type="ORF">BDR25DRAFT_13138</name>
</gene>